<proteinExistence type="predicted"/>
<feature type="signal peptide" evidence="1">
    <location>
        <begin position="1"/>
        <end position="18"/>
    </location>
</feature>
<sequence>MKAFLIITLLLTTKATESLPLFENNNNLVYYDHEQNRHDPSELFNRCHGKLNFIKRSPLRFVSKERKREDSSEFPVNQDVTKRSPLRFVSKERKREDSMEFPE</sequence>
<dbReference type="VEuPathDB" id="FungiDB:RhiirFUN_007519"/>
<keyword evidence="1" id="KW-0732">Signal</keyword>
<reference evidence="2" key="1">
    <citation type="submission" date="2013-07" db="EMBL/GenBank/DDBJ databases">
        <title>The genome of an arbuscular mycorrhizal fungus provides insights into the evolution of the oldest plant symbiosis.</title>
        <authorList>
            <consortium name="DOE Joint Genome Institute"/>
            <person name="Tisserant E."/>
            <person name="Malbreil M."/>
            <person name="Kuo A."/>
            <person name="Kohler A."/>
            <person name="Symeonidi A."/>
            <person name="Balestrini R."/>
            <person name="Charron P."/>
            <person name="Duensing N."/>
            <person name="Frei-dit-Frey N."/>
            <person name="Gianinazzi-Pearson V."/>
            <person name="Gilbert B."/>
            <person name="Handa Y."/>
            <person name="Hijri M."/>
            <person name="Kaul R."/>
            <person name="Kawaguchi M."/>
            <person name="Krajinski F."/>
            <person name="Lammers P."/>
            <person name="Lapierre D."/>
            <person name="Masclaux F.G."/>
            <person name="Murat C."/>
            <person name="Morin E."/>
            <person name="Ndikumana S."/>
            <person name="Pagni M."/>
            <person name="Petitpierre D."/>
            <person name="Requena N."/>
            <person name="Rosikiewicz P."/>
            <person name="Riley R."/>
            <person name="Saito K."/>
            <person name="San Clemente H."/>
            <person name="Shapiro H."/>
            <person name="van Tuinen D."/>
            <person name="Becard G."/>
            <person name="Bonfante P."/>
            <person name="Paszkowski U."/>
            <person name="Shachar-Hill Y."/>
            <person name="Young J.P."/>
            <person name="Sanders I.R."/>
            <person name="Henrissat B."/>
            <person name="Rensing S.A."/>
            <person name="Grigoriev I.V."/>
            <person name="Corradi N."/>
            <person name="Roux C."/>
            <person name="Martin F."/>
        </authorList>
    </citation>
    <scope>NUCLEOTIDE SEQUENCE</scope>
    <source>
        <strain evidence="2">DAOM 197198</strain>
    </source>
</reference>
<dbReference type="AlphaFoldDB" id="U9TI89"/>
<feature type="chain" id="PRO_5004690793" evidence="1">
    <location>
        <begin position="19"/>
        <end position="103"/>
    </location>
</feature>
<evidence type="ECO:0000256" key="1">
    <source>
        <dbReference type="SAM" id="SignalP"/>
    </source>
</evidence>
<evidence type="ECO:0000313" key="2">
    <source>
        <dbReference type="EMBL" id="ESA07157.1"/>
    </source>
</evidence>
<organism evidence="2">
    <name type="scientific">Rhizophagus irregularis (strain DAOM 181602 / DAOM 197198 / MUCL 43194)</name>
    <name type="common">Arbuscular mycorrhizal fungus</name>
    <name type="synonym">Glomus intraradices</name>
    <dbReference type="NCBI Taxonomy" id="747089"/>
    <lineage>
        <taxon>Eukaryota</taxon>
        <taxon>Fungi</taxon>
        <taxon>Fungi incertae sedis</taxon>
        <taxon>Mucoromycota</taxon>
        <taxon>Glomeromycotina</taxon>
        <taxon>Glomeromycetes</taxon>
        <taxon>Glomerales</taxon>
        <taxon>Glomeraceae</taxon>
        <taxon>Rhizophagus</taxon>
    </lineage>
</organism>
<name>U9TI89_RHIID</name>
<feature type="non-terminal residue" evidence="2">
    <location>
        <position position="103"/>
    </location>
</feature>
<dbReference type="EMBL" id="KI290681">
    <property type="protein sequence ID" value="ESA07157.1"/>
    <property type="molecule type" value="Genomic_DNA"/>
</dbReference>
<gene>
    <name evidence="2" type="ORF">GLOINDRAFT_33241</name>
</gene>
<protein>
    <submittedName>
        <fullName evidence="2">Uncharacterized protein</fullName>
    </submittedName>
</protein>
<dbReference type="HOGENOM" id="CLU_2270244_0_0_1"/>
<accession>U9TI89</accession>